<keyword evidence="3" id="KW-0998">Cell outer membrane</keyword>
<dbReference type="RefSeq" id="WP_296949245.1">
    <property type="nucleotide sequence ID" value="NZ_LT599021.1"/>
</dbReference>
<keyword evidence="2" id="KW-0472">Membrane</keyword>
<evidence type="ECO:0000256" key="4">
    <source>
        <dbReference type="SAM" id="SignalP"/>
    </source>
</evidence>
<keyword evidence="4" id="KW-0732">Signal</keyword>
<evidence type="ECO:0000256" key="3">
    <source>
        <dbReference type="ARBA" id="ARBA00023237"/>
    </source>
</evidence>
<evidence type="ECO:0000256" key="2">
    <source>
        <dbReference type="ARBA" id="ARBA00023136"/>
    </source>
</evidence>
<dbReference type="Gene3D" id="2.40.170.20">
    <property type="entry name" value="TonB-dependent receptor, beta-barrel domain"/>
    <property type="match status" value="1"/>
</dbReference>
<organism evidence="5">
    <name type="scientific">uncultured Dysgonomonas sp</name>
    <dbReference type="NCBI Taxonomy" id="206096"/>
    <lineage>
        <taxon>Bacteria</taxon>
        <taxon>Pseudomonadati</taxon>
        <taxon>Bacteroidota</taxon>
        <taxon>Bacteroidia</taxon>
        <taxon>Bacteroidales</taxon>
        <taxon>Dysgonomonadaceae</taxon>
        <taxon>Dysgonomonas</taxon>
        <taxon>environmental samples</taxon>
    </lineage>
</organism>
<dbReference type="GO" id="GO:0009279">
    <property type="term" value="C:cell outer membrane"/>
    <property type="evidence" value="ECO:0007669"/>
    <property type="project" value="UniProtKB-SubCell"/>
</dbReference>
<dbReference type="AlphaFoldDB" id="A0A212JKU3"/>
<feature type="chain" id="PRO_5012329523" description="TonB-dependent receptor-like beta-barrel domain-containing protein" evidence="4">
    <location>
        <begin position="27"/>
        <end position="782"/>
    </location>
</feature>
<dbReference type="InterPro" id="IPR036942">
    <property type="entry name" value="Beta-barrel_TonB_sf"/>
</dbReference>
<sequence length="782" mass="87658">MRNININKVIYTAILLSLLGSTTIYAQKVEALKKDTVAADAKDEKNMMLNASSSTGPRTVNIGLPAGVGGTSVMENGLPVSYFYWPVLPTRAWRLDASTIGFETLNLNQTALRTGDVGISIATCDNLGTDRVFGNFDITGNHYGLMKATGAISAPINTNGLSFAAGFYLNYDPGTLDVPFKKYYNDQTQMFKGALTQKYNGGRDKISVMYKYMNTGGISLGFSPFYYNGDGSIKEIPGVKIGRSSFFEKSGKVWMKDVYSGNMIEEDMFDQNKWKTHELYLIGENKFDNNWNLNYTFKLSQTKGSQLIQVLLGAHDITGYNYMDGTPVKGNAGIQHWLFSNPEMTIKTLSGVLNLNKKTNTHDFNIGLMGAMYNPGEYYTKTSTCYTDVKENPSKVVDNSNQIFQFDQYGQIKSIVGNEMYNIGTEYDSGYERKLALYFSDKWNISPNFNVGYGARVEWQKVKGTYAPRYNKNGDLLSVTARNADGTLSKDKSKYKAINDDYLNLVFNADALYKLTNSFGLLADAGYNRQSPHLESYAGQYEVDGNQNTVLSGGLGLYFNHPLVELVSKGTFISKNNYVGRMDLKLGNESANTVIYYDIQTLGWTTDFMFTPFKFFDNSLKNFNLHFLVTLQDPVYKNYSINPKFPSGAMLPEPVKFDDKNVLVVSKFLLEIDPSYSFGIDKNTNARVWLSGRYYSKQYANLPNNLYYKGHWETFGGLNINYKGHFDFYANFVNLLNQEGIGGTIGGTDLYNQEQANAVAGTIQGATYIRPFTAEFGIKYRF</sequence>
<gene>
    <name evidence="5" type="ORF">KL86DYS2_11780</name>
</gene>
<evidence type="ECO:0000256" key="1">
    <source>
        <dbReference type="ARBA" id="ARBA00004442"/>
    </source>
</evidence>
<comment type="subcellular location">
    <subcellularLocation>
        <location evidence="1">Cell outer membrane</location>
    </subcellularLocation>
</comment>
<name>A0A212JKU3_9BACT</name>
<reference evidence="5" key="1">
    <citation type="submission" date="2016-04" db="EMBL/GenBank/DDBJ databases">
        <authorList>
            <person name="Evans L.H."/>
            <person name="Alamgir A."/>
            <person name="Owens N."/>
            <person name="Weber N.D."/>
            <person name="Virtaneva K."/>
            <person name="Barbian K."/>
            <person name="Babar A."/>
            <person name="Rosenke K."/>
        </authorList>
    </citation>
    <scope>NUCLEOTIDE SEQUENCE</scope>
    <source>
        <strain evidence="5">86-2</strain>
    </source>
</reference>
<evidence type="ECO:0008006" key="6">
    <source>
        <dbReference type="Google" id="ProtNLM"/>
    </source>
</evidence>
<evidence type="ECO:0000313" key="5">
    <source>
        <dbReference type="EMBL" id="SBW00041.1"/>
    </source>
</evidence>
<accession>A0A212JKU3</accession>
<proteinExistence type="predicted"/>
<feature type="signal peptide" evidence="4">
    <location>
        <begin position="1"/>
        <end position="26"/>
    </location>
</feature>
<protein>
    <recommendedName>
        <fullName evidence="6">TonB-dependent receptor-like beta-barrel domain-containing protein</fullName>
    </recommendedName>
</protein>
<dbReference type="EMBL" id="FLUL01000001">
    <property type="protein sequence ID" value="SBW00041.1"/>
    <property type="molecule type" value="Genomic_DNA"/>
</dbReference>
<dbReference type="SUPFAM" id="SSF56935">
    <property type="entry name" value="Porins"/>
    <property type="match status" value="1"/>
</dbReference>